<dbReference type="EMBL" id="CAKAEH010000916">
    <property type="protein sequence ID" value="CAG9532240.1"/>
    <property type="molecule type" value="Genomic_DNA"/>
</dbReference>
<gene>
    <name evidence="1" type="ORF">CJOHNSTONI_LOCUS2569</name>
</gene>
<comment type="caution">
    <text evidence="1">The sequence shown here is derived from an EMBL/GenBank/DDBJ whole genome shotgun (WGS) entry which is preliminary data.</text>
</comment>
<dbReference type="OrthoDB" id="9990982at2759"/>
<organism evidence="1 2">
    <name type="scientific">Cercopithifilaria johnstoni</name>
    <dbReference type="NCBI Taxonomy" id="2874296"/>
    <lineage>
        <taxon>Eukaryota</taxon>
        <taxon>Metazoa</taxon>
        <taxon>Ecdysozoa</taxon>
        <taxon>Nematoda</taxon>
        <taxon>Chromadorea</taxon>
        <taxon>Rhabditida</taxon>
        <taxon>Spirurina</taxon>
        <taxon>Spiruromorpha</taxon>
        <taxon>Filarioidea</taxon>
        <taxon>Onchocercidae</taxon>
        <taxon>Cercopithifilaria</taxon>
    </lineage>
</organism>
<reference evidence="1" key="1">
    <citation type="submission" date="2021-09" db="EMBL/GenBank/DDBJ databases">
        <authorList>
            <consortium name="Pathogen Informatics"/>
        </authorList>
    </citation>
    <scope>NUCLEOTIDE SEQUENCE</scope>
</reference>
<protein>
    <recommendedName>
        <fullName evidence="3">SEA domain-containing protein</fullName>
    </recommendedName>
</protein>
<evidence type="ECO:0008006" key="3">
    <source>
        <dbReference type="Google" id="ProtNLM"/>
    </source>
</evidence>
<proteinExistence type="predicted"/>
<evidence type="ECO:0000313" key="1">
    <source>
        <dbReference type="EMBL" id="CAG9532240.1"/>
    </source>
</evidence>
<name>A0A8J2LS39_9BILA</name>
<keyword evidence="2" id="KW-1185">Reference proteome</keyword>
<dbReference type="Proteomes" id="UP000746747">
    <property type="component" value="Unassembled WGS sequence"/>
</dbReference>
<dbReference type="AlphaFoldDB" id="A0A8J2LS39"/>
<sequence>MILVPSLITATTFLVVHRFIINFTDLPYSNELHYPYAKQFIRTSRQIADTLQAVLAALPGQRNISIISYRYQQGIGTLVTVEIRSRQAQPKLRKTIEKAIRKGKIGEYAVGFNGFQYYTLKGQ</sequence>
<accession>A0A8J2LS39</accession>
<evidence type="ECO:0000313" key="2">
    <source>
        <dbReference type="Proteomes" id="UP000746747"/>
    </source>
</evidence>